<dbReference type="PANTHER" id="PTHR32060">
    <property type="entry name" value="TAIL-SPECIFIC PROTEASE"/>
    <property type="match status" value="1"/>
</dbReference>
<gene>
    <name evidence="8" type="ORF">HZF24_03945</name>
</gene>
<dbReference type="Gene3D" id="2.30.42.10">
    <property type="match status" value="1"/>
</dbReference>
<keyword evidence="3 5" id="KW-0378">Hydrolase</keyword>
<dbReference type="EMBL" id="JACBNQ010000002">
    <property type="protein sequence ID" value="NYB73287.1"/>
    <property type="molecule type" value="Genomic_DNA"/>
</dbReference>
<dbReference type="GO" id="GO:0006508">
    <property type="term" value="P:proteolysis"/>
    <property type="evidence" value="ECO:0007669"/>
    <property type="project" value="UniProtKB-KW"/>
</dbReference>
<dbReference type="AlphaFoldDB" id="A0A974BHM2"/>
<dbReference type="GO" id="GO:0008236">
    <property type="term" value="F:serine-type peptidase activity"/>
    <property type="evidence" value="ECO:0007669"/>
    <property type="project" value="UniProtKB-KW"/>
</dbReference>
<dbReference type="SMART" id="SM00228">
    <property type="entry name" value="PDZ"/>
    <property type="match status" value="1"/>
</dbReference>
<dbReference type="GO" id="GO:0007165">
    <property type="term" value="P:signal transduction"/>
    <property type="evidence" value="ECO:0007669"/>
    <property type="project" value="TreeGrafter"/>
</dbReference>
<dbReference type="InterPro" id="IPR036034">
    <property type="entry name" value="PDZ_sf"/>
</dbReference>
<dbReference type="PANTHER" id="PTHR32060:SF22">
    <property type="entry name" value="CARBOXYL-TERMINAL-PROCESSING PEPTIDASE 3, CHLOROPLASTIC"/>
    <property type="match status" value="1"/>
</dbReference>
<dbReference type="InterPro" id="IPR004447">
    <property type="entry name" value="Peptidase_S41A"/>
</dbReference>
<dbReference type="CDD" id="cd07560">
    <property type="entry name" value="Peptidase_S41_CPP"/>
    <property type="match status" value="1"/>
</dbReference>
<dbReference type="InterPro" id="IPR029045">
    <property type="entry name" value="ClpP/crotonase-like_dom_sf"/>
</dbReference>
<dbReference type="Pfam" id="PF01471">
    <property type="entry name" value="PG_binding_1"/>
    <property type="match status" value="1"/>
</dbReference>
<dbReference type="PROSITE" id="PS50106">
    <property type="entry name" value="PDZ"/>
    <property type="match status" value="1"/>
</dbReference>
<evidence type="ECO:0000256" key="6">
    <source>
        <dbReference type="SAM" id="SignalP"/>
    </source>
</evidence>
<evidence type="ECO:0000313" key="8">
    <source>
        <dbReference type="EMBL" id="NYB73287.1"/>
    </source>
</evidence>
<evidence type="ECO:0000256" key="4">
    <source>
        <dbReference type="ARBA" id="ARBA00022825"/>
    </source>
</evidence>
<keyword evidence="2 5" id="KW-0645">Protease</keyword>
<organism evidence="8 9">
    <name type="scientific">Sedimentibacter hydroxybenzoicus DSM 7310</name>
    <dbReference type="NCBI Taxonomy" id="1123245"/>
    <lineage>
        <taxon>Bacteria</taxon>
        <taxon>Bacillati</taxon>
        <taxon>Bacillota</taxon>
        <taxon>Tissierellia</taxon>
        <taxon>Sedimentibacter</taxon>
    </lineage>
</organism>
<reference evidence="8" key="1">
    <citation type="submission" date="2020-07" db="EMBL/GenBank/DDBJ databases">
        <title>Genomic analysis of a strain of Sedimentibacter Hydroxybenzoicus DSM7310.</title>
        <authorList>
            <person name="Ma S."/>
        </authorList>
    </citation>
    <scope>NUCLEOTIDE SEQUENCE</scope>
    <source>
        <strain evidence="8">DSM 7310</strain>
    </source>
</reference>
<keyword evidence="9" id="KW-1185">Reference proteome</keyword>
<dbReference type="SUPFAM" id="SSF50156">
    <property type="entry name" value="PDZ domain-like"/>
    <property type="match status" value="1"/>
</dbReference>
<dbReference type="SUPFAM" id="SSF52096">
    <property type="entry name" value="ClpP/crotonase"/>
    <property type="match status" value="1"/>
</dbReference>
<feature type="domain" description="PDZ" evidence="7">
    <location>
        <begin position="86"/>
        <end position="151"/>
    </location>
</feature>
<dbReference type="Gene3D" id="3.30.750.44">
    <property type="match status" value="1"/>
</dbReference>
<protein>
    <submittedName>
        <fullName evidence="8">S41 family peptidase</fullName>
    </submittedName>
</protein>
<comment type="similarity">
    <text evidence="1 5">Belongs to the peptidase S41A family.</text>
</comment>
<dbReference type="Proteomes" id="UP000611629">
    <property type="component" value="Unassembled WGS sequence"/>
</dbReference>
<dbReference type="Pfam" id="PF03572">
    <property type="entry name" value="Peptidase_S41"/>
    <property type="match status" value="1"/>
</dbReference>
<dbReference type="CDD" id="cd06782">
    <property type="entry name" value="cpPDZ_CPP-like"/>
    <property type="match status" value="1"/>
</dbReference>
<proteinExistence type="inferred from homology"/>
<dbReference type="GO" id="GO:0004175">
    <property type="term" value="F:endopeptidase activity"/>
    <property type="evidence" value="ECO:0007669"/>
    <property type="project" value="TreeGrafter"/>
</dbReference>
<feature type="signal peptide" evidence="6">
    <location>
        <begin position="1"/>
        <end position="24"/>
    </location>
</feature>
<dbReference type="Gene3D" id="1.10.101.10">
    <property type="entry name" value="PGBD-like superfamily/PGBD"/>
    <property type="match status" value="1"/>
</dbReference>
<evidence type="ECO:0000256" key="3">
    <source>
        <dbReference type="ARBA" id="ARBA00022801"/>
    </source>
</evidence>
<dbReference type="InterPro" id="IPR002477">
    <property type="entry name" value="Peptidoglycan-bd-like"/>
</dbReference>
<evidence type="ECO:0000256" key="2">
    <source>
        <dbReference type="ARBA" id="ARBA00022670"/>
    </source>
</evidence>
<name>A0A974BHM2_SEDHY</name>
<evidence type="ECO:0000259" key="7">
    <source>
        <dbReference type="PROSITE" id="PS50106"/>
    </source>
</evidence>
<dbReference type="Pfam" id="PF13180">
    <property type="entry name" value="PDZ_2"/>
    <property type="match status" value="1"/>
</dbReference>
<dbReference type="NCBIfam" id="TIGR00225">
    <property type="entry name" value="prc"/>
    <property type="match status" value="1"/>
</dbReference>
<dbReference type="SUPFAM" id="SSF47090">
    <property type="entry name" value="PGBD-like"/>
    <property type="match status" value="1"/>
</dbReference>
<feature type="chain" id="PRO_5036893280" evidence="6">
    <location>
        <begin position="25"/>
        <end position="457"/>
    </location>
</feature>
<evidence type="ECO:0000256" key="1">
    <source>
        <dbReference type="ARBA" id="ARBA00009179"/>
    </source>
</evidence>
<sequence length="457" mass="50219">MKRKTSLLLAVLLILSSFTTFGFAKEIDKDKFGTDIEFLKNVIYFVLDNYQYEVEQEDILEGLYDGFFNVLDDYSVYYTPKEYSAKLDITAGEFTGIGVQIIDVNGQIVVVTPLPGSPALDAGIKTGDIIKYVDGYDITGITSSQTSLLIRGIEGTSVNIGILRGEEALNFEIVRSKITTSVVESEIMDNNIGYLRVTDFADNTVELVEKELSKFDQNGVKKIVIDMRNNGGGTLQAAVDLLNLFVTEGPVVYVDYASGKEDIYESTLKEQKYEIAVLINGGSASATEVFAGAVKYKNEGVIVGTNSFGKGIVQTLYPLKSGSGVIFTTAEYFSVDKTPVHKTGVTPDIIVENEAIDLSKYPSFSKENKPVPGTVSLDVLAAEMILNTLGYDVNEPDGVYDQKSFDQIVKFQNDNFLYSYGTIDIATQNALYNALVNHTHKDVEDLQLKEAIKALNK</sequence>
<dbReference type="InterPro" id="IPR036366">
    <property type="entry name" value="PGBDSf"/>
</dbReference>
<dbReference type="InterPro" id="IPR001478">
    <property type="entry name" value="PDZ"/>
</dbReference>
<dbReference type="SMART" id="SM00245">
    <property type="entry name" value="TSPc"/>
    <property type="match status" value="1"/>
</dbReference>
<comment type="caution">
    <text evidence="8">The sequence shown here is derived from an EMBL/GenBank/DDBJ whole genome shotgun (WGS) entry which is preliminary data.</text>
</comment>
<dbReference type="Gene3D" id="3.90.226.10">
    <property type="entry name" value="2-enoyl-CoA Hydratase, Chain A, domain 1"/>
    <property type="match status" value="1"/>
</dbReference>
<accession>A0A974BHM2</accession>
<dbReference type="RefSeq" id="WP_179236969.1">
    <property type="nucleotide sequence ID" value="NZ_JACBNQ010000002.1"/>
</dbReference>
<dbReference type="InterPro" id="IPR005151">
    <property type="entry name" value="Tail-specific_protease"/>
</dbReference>
<dbReference type="GO" id="GO:0030288">
    <property type="term" value="C:outer membrane-bounded periplasmic space"/>
    <property type="evidence" value="ECO:0007669"/>
    <property type="project" value="TreeGrafter"/>
</dbReference>
<keyword evidence="6" id="KW-0732">Signal</keyword>
<dbReference type="InterPro" id="IPR036365">
    <property type="entry name" value="PGBD-like_sf"/>
</dbReference>
<evidence type="ECO:0000256" key="5">
    <source>
        <dbReference type="RuleBase" id="RU004404"/>
    </source>
</evidence>
<evidence type="ECO:0000313" key="9">
    <source>
        <dbReference type="Proteomes" id="UP000611629"/>
    </source>
</evidence>
<keyword evidence="4 5" id="KW-0720">Serine protease</keyword>